<dbReference type="InterPro" id="IPR000863">
    <property type="entry name" value="Sulfotransferase_dom"/>
</dbReference>
<evidence type="ECO:0000256" key="1">
    <source>
        <dbReference type="ARBA" id="ARBA00022679"/>
    </source>
</evidence>
<dbReference type="PANTHER" id="PTHR10605">
    <property type="entry name" value="HEPARAN SULFATE SULFOTRANSFERASE"/>
    <property type="match status" value="1"/>
</dbReference>
<dbReference type="Gene3D" id="3.40.50.300">
    <property type="entry name" value="P-loop containing nucleotide triphosphate hydrolases"/>
    <property type="match status" value="1"/>
</dbReference>
<gene>
    <name evidence="4" type="ORF">EDD52_1135</name>
</gene>
<dbReference type="InterPro" id="IPR027417">
    <property type="entry name" value="P-loop_NTPase"/>
</dbReference>
<dbReference type="AlphaFoldDB" id="A0A4R3J751"/>
<evidence type="ECO:0000256" key="2">
    <source>
        <dbReference type="ARBA" id="ARBA00023180"/>
    </source>
</evidence>
<dbReference type="Pfam" id="PF00685">
    <property type="entry name" value="Sulfotransfer_1"/>
    <property type="match status" value="1"/>
</dbReference>
<protein>
    <submittedName>
        <fullName evidence="4">Sulfotransferase domain-containing protein</fullName>
    </submittedName>
</protein>
<dbReference type="OrthoDB" id="981508at2"/>
<dbReference type="Proteomes" id="UP000295696">
    <property type="component" value="Unassembled WGS sequence"/>
</dbReference>
<name>A0A4R3J751_9RHOB</name>
<keyword evidence="2" id="KW-0325">Glycoprotein</keyword>
<comment type="caution">
    <text evidence="4">The sequence shown here is derived from an EMBL/GenBank/DDBJ whole genome shotgun (WGS) entry which is preliminary data.</text>
</comment>
<dbReference type="GO" id="GO:0008146">
    <property type="term" value="F:sulfotransferase activity"/>
    <property type="evidence" value="ECO:0007669"/>
    <property type="project" value="InterPro"/>
</dbReference>
<evidence type="ECO:0000313" key="4">
    <source>
        <dbReference type="EMBL" id="TCS60713.1"/>
    </source>
</evidence>
<organism evidence="4 5">
    <name type="scientific">Primorskyibacter sedentarius</name>
    <dbReference type="NCBI Taxonomy" id="745311"/>
    <lineage>
        <taxon>Bacteria</taxon>
        <taxon>Pseudomonadati</taxon>
        <taxon>Pseudomonadota</taxon>
        <taxon>Alphaproteobacteria</taxon>
        <taxon>Rhodobacterales</taxon>
        <taxon>Roseobacteraceae</taxon>
        <taxon>Primorskyibacter</taxon>
    </lineage>
</organism>
<evidence type="ECO:0000313" key="5">
    <source>
        <dbReference type="Proteomes" id="UP000295696"/>
    </source>
</evidence>
<accession>A0A4R3J751</accession>
<reference evidence="4 5" key="1">
    <citation type="submission" date="2019-03" db="EMBL/GenBank/DDBJ databases">
        <title>Genomic Encyclopedia of Type Strains, Phase IV (KMG-IV): sequencing the most valuable type-strain genomes for metagenomic binning, comparative biology and taxonomic classification.</title>
        <authorList>
            <person name="Goeker M."/>
        </authorList>
    </citation>
    <scope>NUCLEOTIDE SEQUENCE [LARGE SCALE GENOMIC DNA]</scope>
    <source>
        <strain evidence="4 5">DSM 104836</strain>
    </source>
</reference>
<evidence type="ECO:0000259" key="3">
    <source>
        <dbReference type="Pfam" id="PF00685"/>
    </source>
</evidence>
<dbReference type="InterPro" id="IPR037359">
    <property type="entry name" value="NST/OST"/>
</dbReference>
<dbReference type="EMBL" id="SLZU01000013">
    <property type="protein sequence ID" value="TCS60713.1"/>
    <property type="molecule type" value="Genomic_DNA"/>
</dbReference>
<feature type="domain" description="Sulfotransferase" evidence="3">
    <location>
        <begin position="10"/>
        <end position="178"/>
    </location>
</feature>
<keyword evidence="5" id="KW-1185">Reference proteome</keyword>
<dbReference type="SUPFAM" id="SSF52540">
    <property type="entry name" value="P-loop containing nucleoside triphosphate hydrolases"/>
    <property type="match status" value="1"/>
</dbReference>
<proteinExistence type="predicted"/>
<sequence length="283" mass="31965">MKAPANFLYLGGDKCGSTWIHHILDKHPQVSLALAKELFFFDRFYAKGMDWYSNQFPPPGTTRRQGEICHDYLYSATALARIATDLPTDSVFLICLRDPVARSISHYRYLLKIGHVKGDFPTAIVTHPQIISHSLYSEHVTRARNLLGKERVKVLWFDQLQSDPAGFGSAICEALGIDYLPHLPYSDRILDSAGARSPLLVRNLRSTGWLVRRLGFPALVSRVKDSRAMHKLLFKKASSAPVLSDLAGERSVMDMLSDFQKDFIKIRDLLGPDVPDWPSKWPT</sequence>
<dbReference type="RefSeq" id="WP_132246828.1">
    <property type="nucleotide sequence ID" value="NZ_SLZU01000013.1"/>
</dbReference>
<keyword evidence="1 4" id="KW-0808">Transferase</keyword>
<dbReference type="PANTHER" id="PTHR10605:SF56">
    <property type="entry name" value="BIFUNCTIONAL HEPARAN SULFATE N-DEACETYLASE_N-SULFOTRANSFERASE"/>
    <property type="match status" value="1"/>
</dbReference>